<dbReference type="Proteomes" id="UP000289738">
    <property type="component" value="Chromosome B05"/>
</dbReference>
<feature type="compositionally biased region" description="Basic and acidic residues" evidence="1">
    <location>
        <begin position="191"/>
        <end position="212"/>
    </location>
</feature>
<evidence type="ECO:0000256" key="1">
    <source>
        <dbReference type="SAM" id="MobiDB-lite"/>
    </source>
</evidence>
<evidence type="ECO:0000313" key="3">
    <source>
        <dbReference type="Proteomes" id="UP000289738"/>
    </source>
</evidence>
<dbReference type="PANTHER" id="PTHR31286:SF99">
    <property type="entry name" value="DUF4283 DOMAIN-CONTAINING PROTEIN"/>
    <property type="match status" value="1"/>
</dbReference>
<feature type="compositionally biased region" description="Basic and acidic residues" evidence="1">
    <location>
        <begin position="255"/>
        <end position="270"/>
    </location>
</feature>
<proteinExistence type="predicted"/>
<protein>
    <submittedName>
        <fullName evidence="2">Uncharacterized protein</fullName>
    </submittedName>
</protein>
<accession>A0A444YY97</accession>
<name>A0A444YY97_ARAHY</name>
<keyword evidence="3" id="KW-1185">Reference proteome</keyword>
<comment type="caution">
    <text evidence="2">The sequence shown here is derived from an EMBL/GenBank/DDBJ whole genome shotgun (WGS) entry which is preliminary data.</text>
</comment>
<sequence>MVKVLGKRVTFVFMEQHLQRDWEGKGKIHVIDMNRDYFLMRRTTLMRLWKGPGWLLGTILLFRNRDRPTEARKIAAWIRIPNFPIELYNHRFLWKVGSTIGHMLKIDRTTSIHSRGKFARICVEIDLAKQLVPRISVFGCELHLEYEGLYQIYFSCGRYGHRSEQCSENLSTNGNPMDGVGAGSNPPVDSTAEHGDDQNRKFGDPRNQHNNEIHGNGQNNPDFGPWMMVKRYSNKKKIQIGQKESHGNQRQITKNNDEKDESPRRKDSDGFRFTVLHEENSEDAQGSLERGENVQKEIEVDVLQQTQAQNRMDKTPVQKRILRHGAGNPPPPKIKKKPYLPQRITRFGWKTKPQQEQGKKPDIYLP</sequence>
<feature type="compositionally biased region" description="Basic and acidic residues" evidence="1">
    <location>
        <begin position="357"/>
        <end position="366"/>
    </location>
</feature>
<feature type="compositionally biased region" description="Polar residues" evidence="1">
    <location>
        <begin position="166"/>
        <end position="175"/>
    </location>
</feature>
<evidence type="ECO:0000313" key="2">
    <source>
        <dbReference type="EMBL" id="RYR06917.1"/>
    </source>
</evidence>
<dbReference type="InterPro" id="IPR040256">
    <property type="entry name" value="At4g02000-like"/>
</dbReference>
<dbReference type="AlphaFoldDB" id="A0A444YY97"/>
<reference evidence="2 3" key="1">
    <citation type="submission" date="2019-01" db="EMBL/GenBank/DDBJ databases">
        <title>Sequencing of cultivated peanut Arachis hypogaea provides insights into genome evolution and oil improvement.</title>
        <authorList>
            <person name="Chen X."/>
        </authorList>
    </citation>
    <scope>NUCLEOTIDE SEQUENCE [LARGE SCALE GENOMIC DNA]</scope>
    <source>
        <strain evidence="3">cv. Fuhuasheng</strain>
        <tissue evidence="2">Leaves</tissue>
    </source>
</reference>
<feature type="region of interest" description="Disordered" evidence="1">
    <location>
        <begin position="165"/>
        <end position="270"/>
    </location>
</feature>
<gene>
    <name evidence="2" type="ORF">Ahy_B05g074234</name>
</gene>
<feature type="region of interest" description="Disordered" evidence="1">
    <location>
        <begin position="305"/>
        <end position="366"/>
    </location>
</feature>
<organism evidence="2 3">
    <name type="scientific">Arachis hypogaea</name>
    <name type="common">Peanut</name>
    <dbReference type="NCBI Taxonomy" id="3818"/>
    <lineage>
        <taxon>Eukaryota</taxon>
        <taxon>Viridiplantae</taxon>
        <taxon>Streptophyta</taxon>
        <taxon>Embryophyta</taxon>
        <taxon>Tracheophyta</taxon>
        <taxon>Spermatophyta</taxon>
        <taxon>Magnoliopsida</taxon>
        <taxon>eudicotyledons</taxon>
        <taxon>Gunneridae</taxon>
        <taxon>Pentapetalae</taxon>
        <taxon>rosids</taxon>
        <taxon>fabids</taxon>
        <taxon>Fabales</taxon>
        <taxon>Fabaceae</taxon>
        <taxon>Papilionoideae</taxon>
        <taxon>50 kb inversion clade</taxon>
        <taxon>dalbergioids sensu lato</taxon>
        <taxon>Dalbergieae</taxon>
        <taxon>Pterocarpus clade</taxon>
        <taxon>Arachis</taxon>
    </lineage>
</organism>
<dbReference type="PANTHER" id="PTHR31286">
    <property type="entry name" value="GLYCINE-RICH CELL WALL STRUCTURAL PROTEIN 1.8-LIKE"/>
    <property type="match status" value="1"/>
</dbReference>
<dbReference type="STRING" id="3818.A0A444YY97"/>
<dbReference type="EMBL" id="SDMP01000015">
    <property type="protein sequence ID" value="RYR06917.1"/>
    <property type="molecule type" value="Genomic_DNA"/>
</dbReference>